<dbReference type="HOGENOM" id="CLU_2010079_0_0_2"/>
<name>A2BMR2_HYPBU</name>
<evidence type="ECO:0000313" key="2">
    <source>
        <dbReference type="Proteomes" id="UP000002593"/>
    </source>
</evidence>
<dbReference type="AlphaFoldDB" id="A2BMR2"/>
<dbReference type="eggNOG" id="arCOG03246">
    <property type="taxonomic scope" value="Archaea"/>
</dbReference>
<organism evidence="1 2">
    <name type="scientific">Hyperthermus butylicus (strain DSM 5456 / JCM 9403 / PLM1-5)</name>
    <dbReference type="NCBI Taxonomy" id="415426"/>
    <lineage>
        <taxon>Archaea</taxon>
        <taxon>Thermoproteota</taxon>
        <taxon>Thermoprotei</taxon>
        <taxon>Desulfurococcales</taxon>
        <taxon>Pyrodictiaceae</taxon>
        <taxon>Hyperthermus</taxon>
    </lineage>
</organism>
<protein>
    <submittedName>
        <fullName evidence="1">Uncharacterized protein</fullName>
    </submittedName>
</protein>
<dbReference type="STRING" id="415426.Hbut_1449"/>
<reference evidence="1 2" key="1">
    <citation type="journal article" date="2007" name="Archaea">
        <title>The genome of Hyperthermus butylicus: a sulfur-reducing, peptide fermenting, neutrophilic Crenarchaeote growing up to 108 degrees C.</title>
        <authorList>
            <person name="Brugger K."/>
            <person name="Chen L."/>
            <person name="Stark M."/>
            <person name="Zibat A."/>
            <person name="Redder P."/>
            <person name="Ruepp A."/>
            <person name="Awayez M."/>
            <person name="She Q."/>
            <person name="Garrett R.A."/>
            <person name="Klenk H.P."/>
        </authorList>
    </citation>
    <scope>NUCLEOTIDE SEQUENCE [LARGE SCALE GENOMIC DNA]</scope>
    <source>
        <strain evidence="2">DSM 5456 / JCM 9403 / PLM1-5</strain>
    </source>
</reference>
<dbReference type="EnsemblBacteria" id="ABM81273">
    <property type="protein sequence ID" value="ABM81273"/>
    <property type="gene ID" value="Hbut_1449"/>
</dbReference>
<gene>
    <name evidence="1" type="ordered locus">Hbut_1449</name>
</gene>
<dbReference type="KEGG" id="hbu:Hbut_1449"/>
<dbReference type="Proteomes" id="UP000002593">
    <property type="component" value="Chromosome"/>
</dbReference>
<evidence type="ECO:0000313" key="1">
    <source>
        <dbReference type="EMBL" id="ABM81273.1"/>
    </source>
</evidence>
<dbReference type="EMBL" id="CP000493">
    <property type="protein sequence ID" value="ABM81273.1"/>
    <property type="molecule type" value="Genomic_DNA"/>
</dbReference>
<sequence length="123" mass="14582">MPRLGKNHLRAGQDHELIMIRPDGRRVYLWHPWEKNIQLVDPYIYTDMISIKMYLDKLQEVFGEDPEDYKSIWYYYQPITHVRSQAKSQQSTPFYASSQTASISTTPTIQAYTHRVDRSISSR</sequence>
<proteinExistence type="predicted"/>
<dbReference type="OrthoDB" id="21308at2157"/>
<keyword evidence="2" id="KW-1185">Reference proteome</keyword>
<accession>A2BMR2</accession>